<organism evidence="2 3">
    <name type="scientific">Apiospora saccharicola</name>
    <dbReference type="NCBI Taxonomy" id="335842"/>
    <lineage>
        <taxon>Eukaryota</taxon>
        <taxon>Fungi</taxon>
        <taxon>Dikarya</taxon>
        <taxon>Ascomycota</taxon>
        <taxon>Pezizomycotina</taxon>
        <taxon>Sordariomycetes</taxon>
        <taxon>Xylariomycetidae</taxon>
        <taxon>Amphisphaeriales</taxon>
        <taxon>Apiosporaceae</taxon>
        <taxon>Apiospora</taxon>
    </lineage>
</organism>
<accession>A0ABR1W141</accession>
<feature type="compositionally biased region" description="Basic residues" evidence="1">
    <location>
        <begin position="162"/>
        <end position="171"/>
    </location>
</feature>
<keyword evidence="3" id="KW-1185">Reference proteome</keyword>
<evidence type="ECO:0000313" key="3">
    <source>
        <dbReference type="Proteomes" id="UP001446871"/>
    </source>
</evidence>
<feature type="region of interest" description="Disordered" evidence="1">
    <location>
        <begin position="200"/>
        <end position="262"/>
    </location>
</feature>
<dbReference type="EMBL" id="JAQQWM010000002">
    <property type="protein sequence ID" value="KAK8077215.1"/>
    <property type="molecule type" value="Genomic_DNA"/>
</dbReference>
<reference evidence="2 3" key="1">
    <citation type="submission" date="2023-01" db="EMBL/GenBank/DDBJ databases">
        <title>Analysis of 21 Apiospora genomes using comparative genomics revels a genus with tremendous synthesis potential of carbohydrate active enzymes and secondary metabolites.</title>
        <authorList>
            <person name="Sorensen T."/>
        </authorList>
    </citation>
    <scope>NUCLEOTIDE SEQUENCE [LARGE SCALE GENOMIC DNA]</scope>
    <source>
        <strain evidence="2 3">CBS 83171</strain>
    </source>
</reference>
<feature type="compositionally biased region" description="Low complexity" evidence="1">
    <location>
        <begin position="59"/>
        <end position="69"/>
    </location>
</feature>
<protein>
    <submittedName>
        <fullName evidence="2">Uncharacterized protein</fullName>
    </submittedName>
</protein>
<proteinExistence type="predicted"/>
<dbReference type="Proteomes" id="UP001446871">
    <property type="component" value="Unassembled WGS sequence"/>
</dbReference>
<evidence type="ECO:0000256" key="1">
    <source>
        <dbReference type="SAM" id="MobiDB-lite"/>
    </source>
</evidence>
<name>A0ABR1W141_9PEZI</name>
<gene>
    <name evidence="2" type="ORF">PG996_003385</name>
</gene>
<evidence type="ECO:0000313" key="2">
    <source>
        <dbReference type="EMBL" id="KAK8077215.1"/>
    </source>
</evidence>
<comment type="caution">
    <text evidence="2">The sequence shown here is derived from an EMBL/GenBank/DDBJ whole genome shotgun (WGS) entry which is preliminary data.</text>
</comment>
<feature type="region of interest" description="Disordered" evidence="1">
    <location>
        <begin position="150"/>
        <end position="171"/>
    </location>
</feature>
<feature type="region of interest" description="Disordered" evidence="1">
    <location>
        <begin position="45"/>
        <end position="87"/>
    </location>
</feature>
<sequence length="262" mass="28176">MVQFYTAAEERAIRRYRRHSWRSGASEQAKRHSLGVALSRLPNRGRHTFLDGVQKGPNSRSSAPAASSSEPILISDDKNGNDDNTAVTSAVETNAADKGGGSNDDNISNKLPDNFCIPVADADVDEDEGVDLVKDLEAELMAPEPPVLAAAALPPIPPPPPPRKHLKKRRRKRTIAEVLGVDFVDEEKLHAEFESLVAESRMRTGTTGTPPIAPEPVSGGDSAVETSGMDSSSVVAASAFRSGIDDEGEGKKIKRDEDEEDW</sequence>